<evidence type="ECO:0000256" key="3">
    <source>
        <dbReference type="ARBA" id="ARBA00022741"/>
    </source>
</evidence>
<keyword evidence="2" id="KW-0819">tRNA processing</keyword>
<name>A0A9K3Y6K1_9MOLU</name>
<dbReference type="Gene3D" id="3.40.50.620">
    <property type="entry name" value="HUPs"/>
    <property type="match status" value="1"/>
</dbReference>
<sequence length="125" mass="14943">MFLLSLAISLKREYKYVISVSGGVDSMTLLDYLYSRKFQIIVVHFNHLKRERSYQDKVLVNEYCQLRKIPFYYFELNLGNKNFQNQASLTRKLYLQKIAVQYQTRYIVTAHHLNEGAKETYNFVI</sequence>
<dbReference type="EC" id="6.3.4.20" evidence="6"/>
<accession>A0A9K3Y6K1</accession>
<dbReference type="Proteomes" id="UP001170651">
    <property type="component" value="Unassembled WGS sequence"/>
</dbReference>
<gene>
    <name evidence="6" type="ORF">OC696_01995</name>
</gene>
<dbReference type="GO" id="GO:0008033">
    <property type="term" value="P:tRNA processing"/>
    <property type="evidence" value="ECO:0007669"/>
    <property type="project" value="UniProtKB-KW"/>
</dbReference>
<dbReference type="InterPro" id="IPR012094">
    <property type="entry name" value="tRNA_Ile_lys_synt"/>
</dbReference>
<evidence type="ECO:0000256" key="4">
    <source>
        <dbReference type="ARBA" id="ARBA00022840"/>
    </source>
</evidence>
<dbReference type="InterPro" id="IPR014729">
    <property type="entry name" value="Rossmann-like_a/b/a_fold"/>
</dbReference>
<evidence type="ECO:0000256" key="2">
    <source>
        <dbReference type="ARBA" id="ARBA00022694"/>
    </source>
</evidence>
<dbReference type="PANTHER" id="PTHR43033">
    <property type="entry name" value="TRNA(ILE)-LYSIDINE SYNTHASE-RELATED"/>
    <property type="match status" value="1"/>
</dbReference>
<evidence type="ECO:0000313" key="7">
    <source>
        <dbReference type="Proteomes" id="UP001170651"/>
    </source>
</evidence>
<dbReference type="EMBL" id="JAOSIW010000014">
    <property type="protein sequence ID" value="MDO8054631.1"/>
    <property type="molecule type" value="Genomic_DNA"/>
</dbReference>
<feature type="domain" description="tRNA(Ile)-lysidine/2-thiocytidine synthase N-terminal" evidence="5">
    <location>
        <begin position="15"/>
        <end position="115"/>
    </location>
</feature>
<evidence type="ECO:0000259" key="5">
    <source>
        <dbReference type="Pfam" id="PF01171"/>
    </source>
</evidence>
<dbReference type="GO" id="GO:0016879">
    <property type="term" value="F:ligase activity, forming carbon-nitrogen bonds"/>
    <property type="evidence" value="ECO:0007669"/>
    <property type="project" value="InterPro"/>
</dbReference>
<organism evidence="6 7">
    <name type="scientific">Candidatus Phytoplasma australasiaticum subsp. australasiaticum</name>
    <dbReference type="NCBI Taxonomy" id="2832407"/>
    <lineage>
        <taxon>Bacteria</taxon>
        <taxon>Bacillati</taxon>
        <taxon>Mycoplasmatota</taxon>
        <taxon>Mollicutes</taxon>
        <taxon>Acholeplasmatales</taxon>
        <taxon>Acholeplasmataceae</taxon>
        <taxon>Candidatus Phytoplasma</taxon>
        <taxon>16SrII (Peanut WB group)</taxon>
        <taxon>Candidatus Phytoplasma australasiaticum</taxon>
    </lineage>
</organism>
<dbReference type="Pfam" id="PF01171">
    <property type="entry name" value="ATP_bind_3"/>
    <property type="match status" value="1"/>
</dbReference>
<evidence type="ECO:0000313" key="6">
    <source>
        <dbReference type="EMBL" id="MDO8054631.1"/>
    </source>
</evidence>
<dbReference type="GO" id="GO:0005524">
    <property type="term" value="F:ATP binding"/>
    <property type="evidence" value="ECO:0007669"/>
    <property type="project" value="UniProtKB-KW"/>
</dbReference>
<dbReference type="SUPFAM" id="SSF52402">
    <property type="entry name" value="Adenine nucleotide alpha hydrolases-like"/>
    <property type="match status" value="1"/>
</dbReference>
<dbReference type="PANTHER" id="PTHR43033:SF1">
    <property type="entry name" value="TRNA(ILE)-LYSIDINE SYNTHASE-RELATED"/>
    <property type="match status" value="1"/>
</dbReference>
<keyword evidence="1 6" id="KW-0436">Ligase</keyword>
<keyword evidence="3" id="KW-0547">Nucleotide-binding</keyword>
<evidence type="ECO:0000256" key="1">
    <source>
        <dbReference type="ARBA" id="ARBA00022598"/>
    </source>
</evidence>
<reference evidence="6 7" key="1">
    <citation type="journal article" date="2023" name="Int. J. Syst. Evol. Microbiol.">
        <title>The observation of taxonomic boundaries for the 16SrII and 16SrXXV phytoplasmas using genome-based delimitation.</title>
        <authorList>
            <person name="Rodrigues Jardim B."/>
            <person name="Tran-Nguyen L.T.T."/>
            <person name="Gambley C."/>
            <person name="Al-Sadi A.M."/>
            <person name="Al-Subhi A.M."/>
            <person name="Foissac X."/>
            <person name="Salar P."/>
            <person name="Cai H."/>
            <person name="Yang J.Y."/>
            <person name="Davis R."/>
            <person name="Jones L."/>
            <person name="Rodoni B."/>
            <person name="Constable F.E."/>
        </authorList>
    </citation>
    <scope>NUCLEOTIDE SEQUENCE [LARGE SCALE GENOMIC DNA]</scope>
    <source>
        <strain evidence="6">BAWM-OMN-P26</strain>
    </source>
</reference>
<keyword evidence="7" id="KW-1185">Reference proteome</keyword>
<keyword evidence="4" id="KW-0067">ATP-binding</keyword>
<proteinExistence type="predicted"/>
<comment type="caution">
    <text evidence="6">The sequence shown here is derived from an EMBL/GenBank/DDBJ whole genome shotgun (WGS) entry which is preliminary data.</text>
</comment>
<protein>
    <submittedName>
        <fullName evidence="6">7-cyano-7-deazaguanine synthase</fullName>
        <ecNumber evidence="6">6.3.4.20</ecNumber>
    </submittedName>
</protein>
<dbReference type="AlphaFoldDB" id="A0A9K3Y6K1"/>
<dbReference type="RefSeq" id="WP_213680481.1">
    <property type="nucleotide sequence ID" value="NZ_JALQCT010000012.1"/>
</dbReference>
<dbReference type="InterPro" id="IPR011063">
    <property type="entry name" value="TilS/TtcA_N"/>
</dbReference>